<dbReference type="PANTHER" id="PTHR43233:SF1">
    <property type="entry name" value="FAMILY N-ACETYLTRANSFERASE, PUTATIVE (AFU_ORTHOLOGUE AFUA_6G03350)-RELATED"/>
    <property type="match status" value="1"/>
</dbReference>
<reference evidence="2 3" key="1">
    <citation type="journal article" date="2016" name="Nat. Biotechnol.">
        <title>Measurement of bacterial replication rates in microbial communities.</title>
        <authorList>
            <person name="Brown C.T."/>
            <person name="Olm M.R."/>
            <person name="Thomas B.C."/>
            <person name="Banfield J.F."/>
        </authorList>
    </citation>
    <scope>NUCLEOTIDE SEQUENCE [LARGE SCALE GENOMIC DNA]</scope>
    <source>
        <strain evidence="2">46_33</strain>
    </source>
</reference>
<evidence type="ECO:0000313" key="3">
    <source>
        <dbReference type="Proteomes" id="UP000186777"/>
    </source>
</evidence>
<dbReference type="InterPro" id="IPR053144">
    <property type="entry name" value="Acetyltransferase_Butenolide"/>
</dbReference>
<evidence type="ECO:0000313" key="2">
    <source>
        <dbReference type="EMBL" id="OLA37915.1"/>
    </source>
</evidence>
<dbReference type="PANTHER" id="PTHR43233">
    <property type="entry name" value="FAMILY N-ACETYLTRANSFERASE, PUTATIVE (AFU_ORTHOLOGUE AFUA_6G03350)-RELATED"/>
    <property type="match status" value="1"/>
</dbReference>
<accession>A0A1Q6R6A8</accession>
<dbReference type="GO" id="GO:0016747">
    <property type="term" value="F:acyltransferase activity, transferring groups other than amino-acyl groups"/>
    <property type="evidence" value="ECO:0007669"/>
    <property type="project" value="InterPro"/>
</dbReference>
<sequence length="135" mass="15381">MNGLRFAEYKTYNEAEIMALYSSVGWSNYTNNPAMLRKAYNNSLYVLAAYADGKLVGILRAVGDGASVVFLQDLIVLPEFQRQGIGSQLMQRVMEKYADVYQLQLLTEASEKNIAFYEFLGLKRVEKYGYCAFIR</sequence>
<keyword evidence="2" id="KW-0808">Transferase</keyword>
<dbReference type="Proteomes" id="UP000186777">
    <property type="component" value="Unassembled WGS sequence"/>
</dbReference>
<dbReference type="InterPro" id="IPR000182">
    <property type="entry name" value="GNAT_dom"/>
</dbReference>
<dbReference type="Gene3D" id="3.40.630.30">
    <property type="match status" value="1"/>
</dbReference>
<organism evidence="2 3">
    <name type="scientific">Phascolarctobacterium succinatutens</name>
    <dbReference type="NCBI Taxonomy" id="626940"/>
    <lineage>
        <taxon>Bacteria</taxon>
        <taxon>Bacillati</taxon>
        <taxon>Bacillota</taxon>
        <taxon>Negativicutes</taxon>
        <taxon>Acidaminococcales</taxon>
        <taxon>Acidaminococcaceae</taxon>
        <taxon>Phascolarctobacterium</taxon>
    </lineage>
</organism>
<dbReference type="PROSITE" id="PS51186">
    <property type="entry name" value="GNAT"/>
    <property type="match status" value="1"/>
</dbReference>
<dbReference type="RefSeq" id="WP_303679679.1">
    <property type="nucleotide sequence ID" value="NZ_MNTG01000026.1"/>
</dbReference>
<comment type="caution">
    <text evidence="2">The sequence shown here is derived from an EMBL/GenBank/DDBJ whole genome shotgun (WGS) entry which is preliminary data.</text>
</comment>
<gene>
    <name evidence="2" type="ORF">BHW43_04630</name>
</gene>
<dbReference type="CDD" id="cd04301">
    <property type="entry name" value="NAT_SF"/>
    <property type="match status" value="1"/>
</dbReference>
<dbReference type="InterPro" id="IPR016181">
    <property type="entry name" value="Acyl_CoA_acyltransferase"/>
</dbReference>
<feature type="domain" description="N-acetyltransferase" evidence="1">
    <location>
        <begin position="7"/>
        <end position="135"/>
    </location>
</feature>
<dbReference type="EMBL" id="MNTG01000026">
    <property type="protein sequence ID" value="OLA37915.1"/>
    <property type="molecule type" value="Genomic_DNA"/>
</dbReference>
<evidence type="ECO:0000259" key="1">
    <source>
        <dbReference type="PROSITE" id="PS51186"/>
    </source>
</evidence>
<dbReference type="SUPFAM" id="SSF55729">
    <property type="entry name" value="Acyl-CoA N-acyltransferases (Nat)"/>
    <property type="match status" value="1"/>
</dbReference>
<dbReference type="AlphaFoldDB" id="A0A1Q6R6A8"/>
<dbReference type="Pfam" id="PF00583">
    <property type="entry name" value="Acetyltransf_1"/>
    <property type="match status" value="1"/>
</dbReference>
<protein>
    <submittedName>
        <fullName evidence="2">GNAT family N-acetyltransferase</fullName>
    </submittedName>
</protein>
<name>A0A1Q6R6A8_9FIRM</name>
<proteinExistence type="predicted"/>
<dbReference type="STRING" id="626940.BHW43_04630"/>